<feature type="signal peptide" evidence="2">
    <location>
        <begin position="1"/>
        <end position="24"/>
    </location>
</feature>
<evidence type="ECO:0000313" key="3">
    <source>
        <dbReference type="EMBL" id="MBW75978.1"/>
    </source>
</evidence>
<accession>A0A2M4DFK9</accession>
<name>A0A2M4DFK9_ANODA</name>
<dbReference type="EMBL" id="GGFL01011800">
    <property type="protein sequence ID" value="MBW75978.1"/>
    <property type="molecule type" value="Transcribed_RNA"/>
</dbReference>
<evidence type="ECO:0000256" key="2">
    <source>
        <dbReference type="SAM" id="SignalP"/>
    </source>
</evidence>
<organism evidence="3">
    <name type="scientific">Anopheles darlingi</name>
    <name type="common">Mosquito</name>
    <dbReference type="NCBI Taxonomy" id="43151"/>
    <lineage>
        <taxon>Eukaryota</taxon>
        <taxon>Metazoa</taxon>
        <taxon>Ecdysozoa</taxon>
        <taxon>Arthropoda</taxon>
        <taxon>Hexapoda</taxon>
        <taxon>Insecta</taxon>
        <taxon>Pterygota</taxon>
        <taxon>Neoptera</taxon>
        <taxon>Endopterygota</taxon>
        <taxon>Diptera</taxon>
        <taxon>Nematocera</taxon>
        <taxon>Culicoidea</taxon>
        <taxon>Culicidae</taxon>
        <taxon>Anophelinae</taxon>
        <taxon>Anopheles</taxon>
    </lineage>
</organism>
<dbReference type="AlphaFoldDB" id="A0A2M4DFK9"/>
<evidence type="ECO:0000256" key="1">
    <source>
        <dbReference type="SAM" id="MobiDB-lite"/>
    </source>
</evidence>
<reference evidence="3" key="1">
    <citation type="submission" date="2018-01" db="EMBL/GenBank/DDBJ databases">
        <title>An insight into the sialome of Amazonian anophelines.</title>
        <authorList>
            <person name="Ribeiro J.M."/>
            <person name="Scarpassa V."/>
            <person name="Calvo E."/>
        </authorList>
    </citation>
    <scope>NUCLEOTIDE SEQUENCE</scope>
</reference>
<sequence>MWRRCASLLTRLVYATISIGQTTARSWYRSAIPATILPSVSSPAGIKWARARSSGRSTKNRIAMSTMCRSSDDRYTSSSVASGG</sequence>
<keyword evidence="2" id="KW-0732">Signal</keyword>
<protein>
    <submittedName>
        <fullName evidence="3">Putative secreted protein</fullName>
    </submittedName>
</protein>
<feature type="chain" id="PRO_5014876127" evidence="2">
    <location>
        <begin position="25"/>
        <end position="84"/>
    </location>
</feature>
<feature type="region of interest" description="Disordered" evidence="1">
    <location>
        <begin position="51"/>
        <end position="84"/>
    </location>
</feature>
<proteinExistence type="predicted"/>